<accession>A0ABY9WWL1</accession>
<dbReference type="RefSeq" id="WP_395803994.1">
    <property type="nucleotide sequence ID" value="NZ_CP043494.1"/>
</dbReference>
<feature type="domain" description="PatA-like N-terminal" evidence="2">
    <location>
        <begin position="22"/>
        <end position="161"/>
    </location>
</feature>
<gene>
    <name evidence="3" type="ORF">F0U60_28010</name>
</gene>
<name>A0ABY9WWL1_9BACT</name>
<dbReference type="InterPro" id="IPR037257">
    <property type="entry name" value="T2SS_E_N_sf"/>
</dbReference>
<feature type="compositionally biased region" description="Low complexity" evidence="1">
    <location>
        <begin position="380"/>
        <end position="397"/>
    </location>
</feature>
<keyword evidence="4" id="KW-1185">Reference proteome</keyword>
<dbReference type="InterPro" id="IPR025497">
    <property type="entry name" value="PatA-like_N"/>
</dbReference>
<organism evidence="3 4">
    <name type="scientific">Archangium minus</name>
    <dbReference type="NCBI Taxonomy" id="83450"/>
    <lineage>
        <taxon>Bacteria</taxon>
        <taxon>Pseudomonadati</taxon>
        <taxon>Myxococcota</taxon>
        <taxon>Myxococcia</taxon>
        <taxon>Myxococcales</taxon>
        <taxon>Cystobacterineae</taxon>
        <taxon>Archangiaceae</taxon>
        <taxon>Archangium</taxon>
    </lineage>
</organism>
<dbReference type="SUPFAM" id="SSF160246">
    <property type="entry name" value="EspE N-terminal domain-like"/>
    <property type="match status" value="1"/>
</dbReference>
<evidence type="ECO:0000313" key="3">
    <source>
        <dbReference type="EMBL" id="WNG47536.1"/>
    </source>
</evidence>
<protein>
    <submittedName>
        <fullName evidence="3">DUF4388 domain-containing protein</fullName>
    </submittedName>
</protein>
<dbReference type="Proteomes" id="UP001611383">
    <property type="component" value="Chromosome"/>
</dbReference>
<dbReference type="Pfam" id="PF14332">
    <property type="entry name" value="DUF4388"/>
    <property type="match status" value="1"/>
</dbReference>
<evidence type="ECO:0000256" key="1">
    <source>
        <dbReference type="SAM" id="MobiDB-lite"/>
    </source>
</evidence>
<proteinExistence type="predicted"/>
<dbReference type="EMBL" id="CP043494">
    <property type="protein sequence ID" value="WNG47536.1"/>
    <property type="molecule type" value="Genomic_DNA"/>
</dbReference>
<sequence length="397" mass="43923">MDRFKGNLASYRLQLLMPAFFEAPAVDGMLRVERGAVRRHFFFQRGYLVGESSSEPMEHLGQVLVRLRILDAAGAAAAFDAAEAAGVPFGTLLVERGLVSKARLMEAMEHKAREALFDCYGWESGEVEFRPGLPPLGRAVELQLGLKELHRDALVRLREWKVFWDLFPGPSTTFGVYREFAVERVSAAEEQLLQLAEKGATLSELLAASPEGPLHGARWVLRLYRRGALTPRKPRGPKVGEATALADLLALARGLVEAGRYEEAVAVVGQALERAPVPEAHALYREAEVRLTVALADEVLSLDGRLYFEPLPRPLPPSLTADDLYLYAKLRGSRSVREVLRNAAMGELAAYRALRRLMDADIARVMPDNTTPKRRSRTDPYGVPVYVPSPSGRGLSR</sequence>
<reference evidence="3 4" key="1">
    <citation type="submission" date="2019-08" db="EMBL/GenBank/DDBJ databases">
        <title>Archangium and Cystobacter genomes.</title>
        <authorList>
            <person name="Chen I.-C.K."/>
            <person name="Wielgoss S."/>
        </authorList>
    </citation>
    <scope>NUCLEOTIDE SEQUENCE [LARGE SCALE GENOMIC DNA]</scope>
    <source>
        <strain evidence="3 4">Cbm 6</strain>
    </source>
</reference>
<evidence type="ECO:0000313" key="4">
    <source>
        <dbReference type="Proteomes" id="UP001611383"/>
    </source>
</evidence>
<evidence type="ECO:0000259" key="2">
    <source>
        <dbReference type="Pfam" id="PF14332"/>
    </source>
</evidence>
<feature type="region of interest" description="Disordered" evidence="1">
    <location>
        <begin position="367"/>
        <end position="397"/>
    </location>
</feature>